<evidence type="ECO:0000313" key="4">
    <source>
        <dbReference type="Proteomes" id="UP001165080"/>
    </source>
</evidence>
<feature type="compositionally biased region" description="Pro residues" evidence="1">
    <location>
        <begin position="306"/>
        <end position="317"/>
    </location>
</feature>
<feature type="compositionally biased region" description="Pro residues" evidence="1">
    <location>
        <begin position="694"/>
        <end position="703"/>
    </location>
</feature>
<dbReference type="GO" id="GO:0000076">
    <property type="term" value="P:DNA replication checkpoint signaling"/>
    <property type="evidence" value="ECO:0007669"/>
    <property type="project" value="TreeGrafter"/>
</dbReference>
<reference evidence="3 4" key="1">
    <citation type="journal article" date="2023" name="Commun. Biol.">
        <title>Reorganization of the ancestral sex-determining regions during the evolution of trioecy in Pleodorina starrii.</title>
        <authorList>
            <person name="Takahashi K."/>
            <person name="Suzuki S."/>
            <person name="Kawai-Toyooka H."/>
            <person name="Yamamoto K."/>
            <person name="Hamaji T."/>
            <person name="Ootsuki R."/>
            <person name="Yamaguchi H."/>
            <person name="Kawachi M."/>
            <person name="Higashiyama T."/>
            <person name="Nozaki H."/>
        </authorList>
    </citation>
    <scope>NUCLEOTIDE SEQUENCE [LARGE SCALE GENOMIC DNA]</scope>
    <source>
        <strain evidence="3 4">NIES-4479</strain>
    </source>
</reference>
<dbReference type="InterPro" id="IPR014939">
    <property type="entry name" value="CDT1_Gemini-bd-like"/>
</dbReference>
<evidence type="ECO:0000256" key="1">
    <source>
        <dbReference type="SAM" id="MobiDB-lite"/>
    </source>
</evidence>
<feature type="compositionally biased region" description="Acidic residues" evidence="1">
    <location>
        <begin position="360"/>
        <end position="371"/>
    </location>
</feature>
<dbReference type="Pfam" id="PF08839">
    <property type="entry name" value="CDT1"/>
    <property type="match status" value="1"/>
</dbReference>
<feature type="compositionally biased region" description="Low complexity" evidence="1">
    <location>
        <begin position="813"/>
        <end position="835"/>
    </location>
</feature>
<dbReference type="GO" id="GO:0071163">
    <property type="term" value="P:DNA replication preinitiation complex assembly"/>
    <property type="evidence" value="ECO:0007669"/>
    <property type="project" value="InterPro"/>
</dbReference>
<feature type="region of interest" description="Disordered" evidence="1">
    <location>
        <begin position="773"/>
        <end position="884"/>
    </location>
</feature>
<dbReference type="GO" id="GO:0005634">
    <property type="term" value="C:nucleus"/>
    <property type="evidence" value="ECO:0007669"/>
    <property type="project" value="TreeGrafter"/>
</dbReference>
<feature type="region of interest" description="Disordered" evidence="1">
    <location>
        <begin position="232"/>
        <end position="374"/>
    </location>
</feature>
<dbReference type="PANTHER" id="PTHR28637:SF1">
    <property type="entry name" value="DNA REPLICATION FACTOR CDT1"/>
    <property type="match status" value="1"/>
</dbReference>
<dbReference type="GO" id="GO:0003677">
    <property type="term" value="F:DNA binding"/>
    <property type="evidence" value="ECO:0007669"/>
    <property type="project" value="InterPro"/>
</dbReference>
<keyword evidence="4" id="KW-1185">Reference proteome</keyword>
<dbReference type="Gene3D" id="1.10.10.1420">
    <property type="entry name" value="DNA replication factor Cdt1, C-terminal WH domain"/>
    <property type="match status" value="1"/>
</dbReference>
<dbReference type="SUPFAM" id="SSF46785">
    <property type="entry name" value="Winged helix' DNA-binding domain"/>
    <property type="match status" value="1"/>
</dbReference>
<sequence length="884" mass="89613">MKRRSRGEQMLAAAGLAVAKPAQPAQASDANEDDAKSPPAKRARSTVKDTAPCRNSQRAEQNLQKPAADSVFKLPADLELLASMFDAVRTGRMMLKRRSEKVTYNSVRHVVENMTKREFRVEHLAQMKYLRPQSFDWQYIRTPSASNPLQMEMQLLLTFDRPTSSGADGGGGGSVGKYSGASDLAEFRLALEQYAKANPVDPETGNLPPVPQATLPLRPTASGLAATRSGSLQLGALPSPSTSAGVGAGVGSSGGLRHAASCPPEMLPELQLPGALSGLGSPDGSQSSGLSGASPAMTRSRSRLGLPPPGPLPPSLTPIPEGGTPAAAHKTATAAAQQLQKQHVSLGSESGRQSTGGPEQEGEVELEEDQDVGPLRGQTAAVEGPVLELTQQRDASVTSGSLLGGGMAMTAAAATPQSKLPRPAPLQTTPSSHQRQAGDGKLARLHSLLSPAAMQKILQAEAAQAAQTPEAKRRAEQRRAVQLLPHGHELVRLIFGLQGPTVKPLTQVAQLMCERSTQRQGLNARDASNALVALTRAAPEFLRIEEPRVMADGSARPRSVVISRAANINAVAAKLKALAADPDAAVTSIFERSGAADAAARDESPGRGAAPAGGPGPVPGSPAAQLRPRALAMSLEGEAAAGPGGGSSAAVSVGGRGSGSESAAAGSVVDARGPGSLLAAEGPPPTPSSRRRPPGLPLAPPSPMVARCGQTPTRSARLAAAASGGSILAAHAAGVSGTGPAATATASCSAAVAPAAAAGAGEFLQKLCRTAAPAGGKSTLPASKGDGDGSSALGAGEGVPQGGGAEVGRSGEGAEASGCTPGRTAAGGRTPGRTAVQEVMLNSIRRSSAKRSCRKMLDEELGVGQGGDDEAEPVPRRLEESLME</sequence>
<feature type="domain" description="CDT1 Geminin-binding" evidence="2">
    <location>
        <begin position="74"/>
        <end position="217"/>
    </location>
</feature>
<evidence type="ECO:0000259" key="2">
    <source>
        <dbReference type="SMART" id="SM01075"/>
    </source>
</evidence>
<feature type="region of interest" description="Disordered" evidence="1">
    <location>
        <begin position="1"/>
        <end position="66"/>
    </location>
</feature>
<dbReference type="AlphaFoldDB" id="A0A9W6BHK0"/>
<feature type="compositionally biased region" description="Polar residues" evidence="1">
    <location>
        <begin position="53"/>
        <end position="64"/>
    </location>
</feature>
<proteinExistence type="predicted"/>
<dbReference type="GO" id="GO:0030174">
    <property type="term" value="P:regulation of DNA-templated DNA replication initiation"/>
    <property type="evidence" value="ECO:0007669"/>
    <property type="project" value="InterPro"/>
</dbReference>
<dbReference type="Proteomes" id="UP001165080">
    <property type="component" value="Unassembled WGS sequence"/>
</dbReference>
<feature type="compositionally biased region" description="Gly residues" evidence="1">
    <location>
        <begin position="795"/>
        <end position="806"/>
    </location>
</feature>
<feature type="compositionally biased region" description="Basic and acidic residues" evidence="1">
    <location>
        <begin position="873"/>
        <end position="884"/>
    </location>
</feature>
<dbReference type="InterPro" id="IPR036390">
    <property type="entry name" value="WH_DNA-bd_sf"/>
</dbReference>
<dbReference type="GO" id="GO:0000278">
    <property type="term" value="P:mitotic cell cycle"/>
    <property type="evidence" value="ECO:0007669"/>
    <property type="project" value="TreeGrafter"/>
</dbReference>
<comment type="caution">
    <text evidence="3">The sequence shown here is derived from an EMBL/GenBank/DDBJ whole genome shotgun (WGS) entry which is preliminary data.</text>
</comment>
<dbReference type="InterPro" id="IPR038090">
    <property type="entry name" value="Cdt1_C_WH_dom_sf"/>
</dbReference>
<evidence type="ECO:0000313" key="3">
    <source>
        <dbReference type="EMBL" id="GLC51636.1"/>
    </source>
</evidence>
<organism evidence="3 4">
    <name type="scientific">Pleodorina starrii</name>
    <dbReference type="NCBI Taxonomy" id="330485"/>
    <lineage>
        <taxon>Eukaryota</taxon>
        <taxon>Viridiplantae</taxon>
        <taxon>Chlorophyta</taxon>
        <taxon>core chlorophytes</taxon>
        <taxon>Chlorophyceae</taxon>
        <taxon>CS clade</taxon>
        <taxon>Chlamydomonadales</taxon>
        <taxon>Volvocaceae</taxon>
        <taxon>Pleodorina</taxon>
    </lineage>
</organism>
<feature type="region of interest" description="Disordered" evidence="1">
    <location>
        <begin position="596"/>
        <end position="624"/>
    </location>
</feature>
<feature type="compositionally biased region" description="Polar residues" evidence="1">
    <location>
        <begin position="345"/>
        <end position="357"/>
    </location>
</feature>
<dbReference type="GO" id="GO:0070182">
    <property type="term" value="F:DNA polymerase binding"/>
    <property type="evidence" value="ECO:0007669"/>
    <property type="project" value="TreeGrafter"/>
</dbReference>
<dbReference type="InterPro" id="IPR045173">
    <property type="entry name" value="Cdt1"/>
</dbReference>
<feature type="compositionally biased region" description="Polar residues" evidence="1">
    <location>
        <begin position="426"/>
        <end position="435"/>
    </location>
</feature>
<protein>
    <recommendedName>
        <fullName evidence="2">CDT1 Geminin-binding domain-containing protein</fullName>
    </recommendedName>
</protein>
<dbReference type="EMBL" id="BRXU01000004">
    <property type="protein sequence ID" value="GLC51636.1"/>
    <property type="molecule type" value="Genomic_DNA"/>
</dbReference>
<feature type="compositionally biased region" description="Low complexity" evidence="1">
    <location>
        <begin position="648"/>
        <end position="669"/>
    </location>
</feature>
<feature type="region of interest" description="Disordered" evidence="1">
    <location>
        <begin position="412"/>
        <end position="439"/>
    </location>
</feature>
<feature type="region of interest" description="Disordered" evidence="1">
    <location>
        <begin position="638"/>
        <end position="712"/>
    </location>
</feature>
<feature type="compositionally biased region" description="Low complexity" evidence="1">
    <location>
        <begin position="326"/>
        <end position="343"/>
    </location>
</feature>
<dbReference type="PANTHER" id="PTHR28637">
    <property type="entry name" value="DNA REPLICATION FACTOR CDT1"/>
    <property type="match status" value="1"/>
</dbReference>
<gene>
    <name evidence="3" type="primary">PLEST004942</name>
    <name evidence="3" type="ORF">PLESTB_000523800</name>
</gene>
<name>A0A9W6BHK0_9CHLO</name>
<dbReference type="SMART" id="SM01075">
    <property type="entry name" value="CDT1"/>
    <property type="match status" value="1"/>
</dbReference>
<accession>A0A9W6BHK0</accession>
<feature type="compositionally biased region" description="Low complexity" evidence="1">
    <location>
        <begin position="11"/>
        <end position="25"/>
    </location>
</feature>